<evidence type="ECO:0000259" key="1">
    <source>
        <dbReference type="PROSITE" id="PS51819"/>
    </source>
</evidence>
<accession>A0ABS1TCF8</accession>
<name>A0ABS1TCF8_9CLOT</name>
<evidence type="ECO:0000313" key="3">
    <source>
        <dbReference type="Proteomes" id="UP000632377"/>
    </source>
</evidence>
<dbReference type="PANTHER" id="PTHR36503">
    <property type="entry name" value="BLR2520 PROTEIN"/>
    <property type="match status" value="1"/>
</dbReference>
<dbReference type="InterPro" id="IPR004360">
    <property type="entry name" value="Glyas_Fos-R_dOase_dom"/>
</dbReference>
<dbReference type="Pfam" id="PF00903">
    <property type="entry name" value="Glyoxalase"/>
    <property type="match status" value="1"/>
</dbReference>
<dbReference type="EMBL" id="JAESWC010000009">
    <property type="protein sequence ID" value="MBL4937025.1"/>
    <property type="molecule type" value="Genomic_DNA"/>
</dbReference>
<dbReference type="Proteomes" id="UP000632377">
    <property type="component" value="Unassembled WGS sequence"/>
</dbReference>
<gene>
    <name evidence="2" type="ORF">JK636_14820</name>
</gene>
<dbReference type="PROSITE" id="PS51819">
    <property type="entry name" value="VOC"/>
    <property type="match status" value="1"/>
</dbReference>
<dbReference type="PANTHER" id="PTHR36503:SF1">
    <property type="entry name" value="BLR2520 PROTEIN"/>
    <property type="match status" value="1"/>
</dbReference>
<comment type="caution">
    <text evidence="2">The sequence shown here is derived from an EMBL/GenBank/DDBJ whole genome shotgun (WGS) entry which is preliminary data.</text>
</comment>
<reference evidence="2 3" key="1">
    <citation type="submission" date="2021-01" db="EMBL/GenBank/DDBJ databases">
        <title>Genome public.</title>
        <authorList>
            <person name="Liu C."/>
            <person name="Sun Q."/>
        </authorList>
    </citation>
    <scope>NUCLEOTIDE SEQUENCE [LARGE SCALE GENOMIC DNA]</scope>
    <source>
        <strain evidence="2 3">YIM B02515</strain>
    </source>
</reference>
<dbReference type="RefSeq" id="WP_202749780.1">
    <property type="nucleotide sequence ID" value="NZ_JAESWC010000009.1"/>
</dbReference>
<evidence type="ECO:0000313" key="2">
    <source>
        <dbReference type="EMBL" id="MBL4937025.1"/>
    </source>
</evidence>
<organism evidence="2 3">
    <name type="scientific">Clostridium rhizosphaerae</name>
    <dbReference type="NCBI Taxonomy" id="2803861"/>
    <lineage>
        <taxon>Bacteria</taxon>
        <taxon>Bacillati</taxon>
        <taxon>Bacillota</taxon>
        <taxon>Clostridia</taxon>
        <taxon>Eubacteriales</taxon>
        <taxon>Clostridiaceae</taxon>
        <taxon>Clostridium</taxon>
    </lineage>
</organism>
<feature type="domain" description="VOC" evidence="1">
    <location>
        <begin position="7"/>
        <end position="131"/>
    </location>
</feature>
<sequence>MENKKVKLTNVCPVFISKDVKKTVEFYVEKLGFKFAEHYDKIDNFATIYRDSIEIVIVQTKFGQIQSNTKRYGAGYDAYIDTDTVDGIDIIYEEFVSKGVHILSKPRKTDYGSYEFVIEDIDGRLIGIGLIYSNQIYFENSNYLG</sequence>
<protein>
    <submittedName>
        <fullName evidence="2">VOC family protein</fullName>
    </submittedName>
</protein>
<proteinExistence type="predicted"/>
<dbReference type="InterPro" id="IPR029068">
    <property type="entry name" value="Glyas_Bleomycin-R_OHBP_Dase"/>
</dbReference>
<keyword evidence="3" id="KW-1185">Reference proteome</keyword>
<dbReference type="InterPro" id="IPR037523">
    <property type="entry name" value="VOC_core"/>
</dbReference>
<dbReference type="SUPFAM" id="SSF54593">
    <property type="entry name" value="Glyoxalase/Bleomycin resistance protein/Dihydroxybiphenyl dioxygenase"/>
    <property type="match status" value="1"/>
</dbReference>
<dbReference type="Gene3D" id="3.10.180.10">
    <property type="entry name" value="2,3-Dihydroxybiphenyl 1,2-Dioxygenase, domain 1"/>
    <property type="match status" value="1"/>
</dbReference>